<keyword evidence="3" id="KW-1185">Reference proteome</keyword>
<sequence>MWVSASVTVDQSLGRAAWCSLFIAIPCKQRTALLGPGRVRPCCGCACFSPFFLCSPHLRSSPYAVVLPLLPRHLCRVPPCIPGSTDSPRHGPRRRPARSSQRGGVPAPPQRRLDATTPP</sequence>
<reference evidence="2 3" key="1">
    <citation type="submission" date="2017-03" db="EMBL/GenBank/DDBJ databases">
        <title>WGS assembly of Porphyra umbilicalis.</title>
        <authorList>
            <person name="Brawley S.H."/>
            <person name="Blouin N.A."/>
            <person name="Ficko-Blean E."/>
            <person name="Wheeler G.L."/>
            <person name="Lohr M."/>
            <person name="Goodson H.V."/>
            <person name="Jenkins J.W."/>
            <person name="Blaby-Haas C.E."/>
            <person name="Helliwell K.E."/>
            <person name="Chan C."/>
            <person name="Marriage T."/>
            <person name="Bhattacharya D."/>
            <person name="Klein A.S."/>
            <person name="Badis Y."/>
            <person name="Brodie J."/>
            <person name="Cao Y."/>
            <person name="Collen J."/>
            <person name="Dittami S.M."/>
            <person name="Gachon C.M."/>
            <person name="Green B.R."/>
            <person name="Karpowicz S."/>
            <person name="Kim J.W."/>
            <person name="Kudahl U."/>
            <person name="Lin S."/>
            <person name="Michel G."/>
            <person name="Mittag M."/>
            <person name="Olson B.J."/>
            <person name="Pangilinan J."/>
            <person name="Peng Y."/>
            <person name="Qiu H."/>
            <person name="Shu S."/>
            <person name="Singer J.T."/>
            <person name="Smith A.G."/>
            <person name="Sprecher B.N."/>
            <person name="Wagner V."/>
            <person name="Wang W."/>
            <person name="Wang Z.-Y."/>
            <person name="Yan J."/>
            <person name="Yarish C."/>
            <person name="Zoeuner-Riek S."/>
            <person name="Zhuang Y."/>
            <person name="Zou Y."/>
            <person name="Lindquist E.A."/>
            <person name="Grimwood J."/>
            <person name="Barry K."/>
            <person name="Rokhsar D.S."/>
            <person name="Schmutz J."/>
            <person name="Stiller J.W."/>
            <person name="Grossman A.R."/>
            <person name="Prochnik S.E."/>
        </authorList>
    </citation>
    <scope>NUCLEOTIDE SEQUENCE [LARGE SCALE GENOMIC DNA]</scope>
    <source>
        <strain evidence="2">4086291</strain>
    </source>
</reference>
<evidence type="ECO:0000313" key="2">
    <source>
        <dbReference type="EMBL" id="OSX68753.1"/>
    </source>
</evidence>
<name>A0A1X6NK69_PORUM</name>
<dbReference type="EMBL" id="KV920123">
    <property type="protein sequence ID" value="OSX68753.1"/>
    <property type="molecule type" value="Genomic_DNA"/>
</dbReference>
<dbReference type="AlphaFoldDB" id="A0A1X6NK69"/>
<organism evidence="2 3">
    <name type="scientific">Porphyra umbilicalis</name>
    <name type="common">Purple laver</name>
    <name type="synonym">Red alga</name>
    <dbReference type="NCBI Taxonomy" id="2786"/>
    <lineage>
        <taxon>Eukaryota</taxon>
        <taxon>Rhodophyta</taxon>
        <taxon>Bangiophyceae</taxon>
        <taxon>Bangiales</taxon>
        <taxon>Bangiaceae</taxon>
        <taxon>Porphyra</taxon>
    </lineage>
</organism>
<evidence type="ECO:0000256" key="1">
    <source>
        <dbReference type="SAM" id="MobiDB-lite"/>
    </source>
</evidence>
<dbReference type="Proteomes" id="UP000218209">
    <property type="component" value="Unassembled WGS sequence"/>
</dbReference>
<proteinExistence type="predicted"/>
<protein>
    <submittedName>
        <fullName evidence="2">Uncharacterized protein</fullName>
    </submittedName>
</protein>
<evidence type="ECO:0000313" key="3">
    <source>
        <dbReference type="Proteomes" id="UP000218209"/>
    </source>
</evidence>
<feature type="region of interest" description="Disordered" evidence="1">
    <location>
        <begin position="82"/>
        <end position="119"/>
    </location>
</feature>
<accession>A0A1X6NK69</accession>
<gene>
    <name evidence="2" type="ORF">BU14_2290s0002</name>
</gene>